<evidence type="ECO:0000256" key="5">
    <source>
        <dbReference type="ARBA" id="ARBA00022691"/>
    </source>
</evidence>
<dbReference type="RefSeq" id="WP_025251300.1">
    <property type="nucleotide sequence ID" value="NZ_CP006934.1"/>
</dbReference>
<dbReference type="InterPro" id="IPR018063">
    <property type="entry name" value="SAM_MeTrfase_RsmI_CS"/>
</dbReference>
<dbReference type="PANTHER" id="PTHR46111">
    <property type="entry name" value="RIBOSOMAL RNA SMALL SUBUNIT METHYLTRANSFERASE I"/>
    <property type="match status" value="1"/>
</dbReference>
<gene>
    <name evidence="7" type="primary">yabC</name>
    <name evidence="7" type="ORF">SSABA_v1c07610</name>
</gene>
<sequence length="290" mass="32693">MNIQKTYKNGKPTLFLVGTPIGNLGDISFRAIEILKSVDKIYCEDTRTSRVLLDKYEIKKPLISFHKFNESSRFEEIKDGLVKGLNLAVISDAGIPVICDPGQNLISKLVASNSNEDFNICSVNAGPAYIHSLIISGMDASKNNFLGFWPQKFNQQNNLIASLKSNETYSLYESVHRIESTLLFISEKIGPDSDFLIARELTKINEEIVWIKSNEIKEYLEKGLLIKKGEFVIVFCPQLDSISKKITISQQIKLVDDLKEKGYSTKAAISKTAKDSGLNRNELYEIYHKN</sequence>
<dbReference type="PROSITE" id="PS01296">
    <property type="entry name" value="RSMI"/>
    <property type="match status" value="1"/>
</dbReference>
<dbReference type="OrthoDB" id="9809084at2"/>
<feature type="domain" description="Tetrapyrrole methylase" evidence="6">
    <location>
        <begin position="13"/>
        <end position="209"/>
    </location>
</feature>
<reference evidence="7 8" key="1">
    <citation type="journal article" date="2014" name="Genome Biol. Evol.">
        <title>Molecular evolution of the substrate utilization strategies and putative virulence factors in mosquito-associated Spiroplasma species.</title>
        <authorList>
            <person name="Chang T.H."/>
            <person name="Lo W.S."/>
            <person name="Ku C."/>
            <person name="Chen L.L."/>
            <person name="Kuo C.H."/>
        </authorList>
    </citation>
    <scope>NUCLEOTIDE SEQUENCE [LARGE SCALE GENOMIC DNA]</scope>
    <source>
        <strain evidence="7">Ar-1343</strain>
    </source>
</reference>
<dbReference type="AlphaFoldDB" id="W6AAE9"/>
<keyword evidence="4 7" id="KW-0808">Transferase</keyword>
<keyword evidence="3 7" id="KW-0489">Methyltransferase</keyword>
<accession>W6AAE9</accession>
<evidence type="ECO:0000256" key="4">
    <source>
        <dbReference type="ARBA" id="ARBA00022679"/>
    </source>
</evidence>
<evidence type="ECO:0000259" key="6">
    <source>
        <dbReference type="Pfam" id="PF00590"/>
    </source>
</evidence>
<organism evidence="7 8">
    <name type="scientific">Spiroplasma sabaudiense Ar-1343</name>
    <dbReference type="NCBI Taxonomy" id="1276257"/>
    <lineage>
        <taxon>Bacteria</taxon>
        <taxon>Bacillati</taxon>
        <taxon>Mycoplasmatota</taxon>
        <taxon>Mollicutes</taxon>
        <taxon>Entomoplasmatales</taxon>
        <taxon>Spiroplasmataceae</taxon>
        <taxon>Spiroplasma</taxon>
    </lineage>
</organism>
<proteinExistence type="predicted"/>
<evidence type="ECO:0000313" key="8">
    <source>
        <dbReference type="Proteomes" id="UP000019265"/>
    </source>
</evidence>
<dbReference type="PANTHER" id="PTHR46111:SF1">
    <property type="entry name" value="RIBOSOMAL RNA SMALL SUBUNIT METHYLTRANSFERASE I"/>
    <property type="match status" value="1"/>
</dbReference>
<dbReference type="GO" id="GO:0032259">
    <property type="term" value="P:methylation"/>
    <property type="evidence" value="ECO:0007669"/>
    <property type="project" value="UniProtKB-KW"/>
</dbReference>
<dbReference type="CDD" id="cd11648">
    <property type="entry name" value="RsmI"/>
    <property type="match status" value="1"/>
</dbReference>
<dbReference type="Pfam" id="PF00590">
    <property type="entry name" value="TP_methylase"/>
    <property type="match status" value="1"/>
</dbReference>
<dbReference type="GO" id="GO:0008168">
    <property type="term" value="F:methyltransferase activity"/>
    <property type="evidence" value="ECO:0007669"/>
    <property type="project" value="UniProtKB-KW"/>
</dbReference>
<dbReference type="EMBL" id="CP006934">
    <property type="protein sequence ID" value="AHI54163.1"/>
    <property type="molecule type" value="Genomic_DNA"/>
</dbReference>
<protein>
    <submittedName>
        <fullName evidence="7">Methyltransferase</fullName>
    </submittedName>
</protein>
<dbReference type="eggNOG" id="COG0313">
    <property type="taxonomic scope" value="Bacteria"/>
</dbReference>
<dbReference type="InterPro" id="IPR035996">
    <property type="entry name" value="4pyrrol_Methylase_sf"/>
</dbReference>
<keyword evidence="2" id="KW-0698">rRNA processing</keyword>
<keyword evidence="5" id="KW-0949">S-adenosyl-L-methionine</keyword>
<dbReference type="SUPFAM" id="SSF53790">
    <property type="entry name" value="Tetrapyrrole methylase"/>
    <property type="match status" value="1"/>
</dbReference>
<dbReference type="HOGENOM" id="CLU_044779_1_0_14"/>
<evidence type="ECO:0000256" key="2">
    <source>
        <dbReference type="ARBA" id="ARBA00022552"/>
    </source>
</evidence>
<keyword evidence="8" id="KW-1185">Reference proteome</keyword>
<dbReference type="KEGG" id="ssab:SSABA_v1c07610"/>
<dbReference type="STRING" id="1276257.SSABA_v1c07610"/>
<dbReference type="NCBIfam" id="TIGR00096">
    <property type="entry name" value="16S rRNA (cytidine(1402)-2'-O)-methyltransferase"/>
    <property type="match status" value="1"/>
</dbReference>
<dbReference type="GO" id="GO:0006364">
    <property type="term" value="P:rRNA processing"/>
    <property type="evidence" value="ECO:0007669"/>
    <property type="project" value="UniProtKB-KW"/>
</dbReference>
<dbReference type="Proteomes" id="UP000019265">
    <property type="component" value="Chromosome"/>
</dbReference>
<evidence type="ECO:0000256" key="1">
    <source>
        <dbReference type="ARBA" id="ARBA00022490"/>
    </source>
</evidence>
<dbReference type="InterPro" id="IPR000878">
    <property type="entry name" value="4pyrrol_Mease"/>
</dbReference>
<dbReference type="InterPro" id="IPR014777">
    <property type="entry name" value="4pyrrole_Mease_sub1"/>
</dbReference>
<keyword evidence="1" id="KW-0963">Cytoplasm</keyword>
<dbReference type="InterPro" id="IPR014776">
    <property type="entry name" value="4pyrrole_Mease_sub2"/>
</dbReference>
<name>W6AAE9_9MOLU</name>
<dbReference type="Gene3D" id="3.30.950.10">
    <property type="entry name" value="Methyltransferase, Cobalt-precorrin-4 Transmethylase, Domain 2"/>
    <property type="match status" value="1"/>
</dbReference>
<dbReference type="PIRSF" id="PIRSF005917">
    <property type="entry name" value="MTase_YraL"/>
    <property type="match status" value="1"/>
</dbReference>
<dbReference type="PATRIC" id="fig|1276257.3.peg.773"/>
<evidence type="ECO:0000256" key="3">
    <source>
        <dbReference type="ARBA" id="ARBA00022603"/>
    </source>
</evidence>
<dbReference type="InterPro" id="IPR008189">
    <property type="entry name" value="rRNA_ssu_MeTfrase_I"/>
</dbReference>
<evidence type="ECO:0000313" key="7">
    <source>
        <dbReference type="EMBL" id="AHI54163.1"/>
    </source>
</evidence>
<dbReference type="Gene3D" id="3.40.1010.10">
    <property type="entry name" value="Cobalt-precorrin-4 Transmethylase, Domain 1"/>
    <property type="match status" value="1"/>
</dbReference>